<dbReference type="PANTHER" id="PTHR37625">
    <property type="entry name" value="OUTER MEMBRANE LIPOPROTEIN-RELATED"/>
    <property type="match status" value="1"/>
</dbReference>
<evidence type="ECO:0008006" key="3">
    <source>
        <dbReference type="Google" id="ProtNLM"/>
    </source>
</evidence>
<gene>
    <name evidence="1" type="ORF">GCM10025770_39380</name>
</gene>
<evidence type="ECO:0000313" key="2">
    <source>
        <dbReference type="Proteomes" id="UP001500547"/>
    </source>
</evidence>
<keyword evidence="2" id="KW-1185">Reference proteome</keyword>
<reference evidence="2" key="1">
    <citation type="journal article" date="2019" name="Int. J. Syst. Evol. Microbiol.">
        <title>The Global Catalogue of Microorganisms (GCM) 10K type strain sequencing project: providing services to taxonomists for standard genome sequencing and annotation.</title>
        <authorList>
            <consortium name="The Broad Institute Genomics Platform"/>
            <consortium name="The Broad Institute Genome Sequencing Center for Infectious Disease"/>
            <person name="Wu L."/>
            <person name="Ma J."/>
        </authorList>
    </citation>
    <scope>NUCLEOTIDE SEQUENCE [LARGE SCALE GENOMIC DNA]</scope>
    <source>
        <strain evidence="2">JCM 18715</strain>
    </source>
</reference>
<sequence length="165" mass="17548">MQVAGLVKPDAKPEPAKEVPLKIFAGGNLNADAKGRPLAVVVKLYKLRNNTTFMSAPYDALADAARERQIIGQDLIEVREIVLTPGQQLEFKEKLAPETGFLAIAVLFRSPAADRWRFSFAVDDKNTKGVNIGVHACAMTVSQGVASGVAGDVQSLNGVRCTAGA</sequence>
<dbReference type="Pfam" id="PF12790">
    <property type="entry name" value="T6SS-SciN"/>
    <property type="match status" value="1"/>
</dbReference>
<protein>
    <recommendedName>
        <fullName evidence="3">Type VI secretion system lipoprotein TssJ</fullName>
    </recommendedName>
</protein>
<comment type="caution">
    <text evidence="1">The sequence shown here is derived from an EMBL/GenBank/DDBJ whole genome shotgun (WGS) entry which is preliminary data.</text>
</comment>
<dbReference type="Gene3D" id="2.60.40.4150">
    <property type="entry name" value="Type VI secretion system, lipoprotein SciN"/>
    <property type="match status" value="1"/>
</dbReference>
<dbReference type="Proteomes" id="UP001500547">
    <property type="component" value="Unassembled WGS sequence"/>
</dbReference>
<dbReference type="PANTHER" id="PTHR37625:SF4">
    <property type="entry name" value="OUTER MEMBRANE LIPOPROTEIN"/>
    <property type="match status" value="1"/>
</dbReference>
<dbReference type="EMBL" id="BAABLD010000017">
    <property type="protein sequence ID" value="GAA5172727.1"/>
    <property type="molecule type" value="Genomic_DNA"/>
</dbReference>
<proteinExistence type="predicted"/>
<accession>A0ABP9R7Q1</accession>
<organism evidence="1 2">
    <name type="scientific">Viridibacterium curvum</name>
    <dbReference type="NCBI Taxonomy" id="1101404"/>
    <lineage>
        <taxon>Bacteria</taxon>
        <taxon>Pseudomonadati</taxon>
        <taxon>Pseudomonadota</taxon>
        <taxon>Betaproteobacteria</taxon>
        <taxon>Rhodocyclales</taxon>
        <taxon>Rhodocyclaceae</taxon>
        <taxon>Viridibacterium</taxon>
    </lineage>
</organism>
<name>A0ABP9R7Q1_9RHOO</name>
<dbReference type="NCBIfam" id="TIGR03352">
    <property type="entry name" value="VI_chp_3"/>
    <property type="match status" value="1"/>
</dbReference>
<dbReference type="InterPro" id="IPR017734">
    <property type="entry name" value="T6SS_SciN"/>
</dbReference>
<dbReference type="InterPro" id="IPR038706">
    <property type="entry name" value="Type_VI_SciN-like_sf"/>
</dbReference>
<evidence type="ECO:0000313" key="1">
    <source>
        <dbReference type="EMBL" id="GAA5172727.1"/>
    </source>
</evidence>